<dbReference type="InterPro" id="IPR032858">
    <property type="entry name" value="CcoP_N"/>
</dbReference>
<keyword evidence="7" id="KW-0997">Cell inner membrane</keyword>
<dbReference type="PROSITE" id="PS51007">
    <property type="entry name" value="CYTC"/>
    <property type="match status" value="2"/>
</dbReference>
<dbReference type="GO" id="GO:1902600">
    <property type="term" value="P:proton transmembrane transport"/>
    <property type="evidence" value="ECO:0007669"/>
    <property type="project" value="UniProtKB-KW"/>
</dbReference>
<evidence type="ECO:0000256" key="1">
    <source>
        <dbReference type="ARBA" id="ARBA00001926"/>
    </source>
</evidence>
<evidence type="ECO:0000256" key="3">
    <source>
        <dbReference type="ARBA" id="ARBA00004673"/>
    </source>
</evidence>
<keyword evidence="18" id="KW-0406">Ion transport</keyword>
<keyword evidence="5" id="KW-0813">Transport</keyword>
<keyword evidence="8" id="KW-0349">Heme</keyword>
<keyword evidence="14" id="KW-0249">Electron transport</keyword>
<evidence type="ECO:0000256" key="4">
    <source>
        <dbReference type="ARBA" id="ARBA00006113"/>
    </source>
</evidence>
<sequence length="282" mass="30510">MSDEENKYPGENNTGHFWDDDLRELDNEPPAWWTIGFHASWVFVIIYTLLYPSWPGIETHFKGLLGWTSIGEYHEDMESIKSVRAPFESKIKDMSAAEILADEKLSKYVTASGKVLFGDNCAACHGTGGQGNVSFPVLADDDWLYGGTITDIETTITGGRQGMMPGHAAMLDDAKIDSLANAINDGKVIENPAYMEAGCVGCHGPDGKGFTFMGSANLVDGIYRFTASDQLASIKHTIKYGVNDAANAKSRSAIMPAFGGGKLTDIEIKKLAVYVHKLGGGQ</sequence>
<protein>
    <recommendedName>
        <fullName evidence="20">Cytochrome c oxidase subunit III</fullName>
    </recommendedName>
</protein>
<dbReference type="Gene3D" id="6.10.280.130">
    <property type="match status" value="1"/>
</dbReference>
<dbReference type="UniPathway" id="UPA00705"/>
<evidence type="ECO:0000256" key="20">
    <source>
        <dbReference type="ARBA" id="ARBA00029635"/>
    </source>
</evidence>
<dbReference type="GO" id="GO:0046872">
    <property type="term" value="F:metal ion binding"/>
    <property type="evidence" value="ECO:0007669"/>
    <property type="project" value="UniProtKB-KW"/>
</dbReference>
<comment type="cofactor">
    <cofactor evidence="1">
        <name>heme c</name>
        <dbReference type="ChEBI" id="CHEBI:61717"/>
    </cofactor>
</comment>
<evidence type="ECO:0000256" key="11">
    <source>
        <dbReference type="ARBA" id="ARBA00022723"/>
    </source>
</evidence>
<evidence type="ECO:0000256" key="9">
    <source>
        <dbReference type="ARBA" id="ARBA00022660"/>
    </source>
</evidence>
<dbReference type="EMBL" id="UOFH01000290">
    <property type="protein sequence ID" value="VAW64555.1"/>
    <property type="molecule type" value="Genomic_DNA"/>
</dbReference>
<evidence type="ECO:0000256" key="10">
    <source>
        <dbReference type="ARBA" id="ARBA00022692"/>
    </source>
</evidence>
<dbReference type="GO" id="GO:0005886">
    <property type="term" value="C:plasma membrane"/>
    <property type="evidence" value="ECO:0007669"/>
    <property type="project" value="UniProtKB-SubCell"/>
</dbReference>
<evidence type="ECO:0000256" key="16">
    <source>
        <dbReference type="ARBA" id="ARBA00023002"/>
    </source>
</evidence>
<keyword evidence="12" id="KW-0677">Repeat</keyword>
<evidence type="ECO:0000256" key="5">
    <source>
        <dbReference type="ARBA" id="ARBA00022448"/>
    </source>
</evidence>
<accession>A0A3B0X8C0</accession>
<evidence type="ECO:0000256" key="6">
    <source>
        <dbReference type="ARBA" id="ARBA00022475"/>
    </source>
</evidence>
<evidence type="ECO:0000256" key="19">
    <source>
        <dbReference type="ARBA" id="ARBA00023136"/>
    </source>
</evidence>
<feature type="domain" description="Cytochrome c" evidence="21">
    <location>
        <begin position="108"/>
        <end position="187"/>
    </location>
</feature>
<evidence type="ECO:0000256" key="13">
    <source>
        <dbReference type="ARBA" id="ARBA00022781"/>
    </source>
</evidence>
<comment type="pathway">
    <text evidence="3">Energy metabolism; oxidative phosphorylation.</text>
</comment>
<dbReference type="GO" id="GO:0009055">
    <property type="term" value="F:electron transfer activity"/>
    <property type="evidence" value="ECO:0007669"/>
    <property type="project" value="InterPro"/>
</dbReference>
<proteinExistence type="inferred from homology"/>
<keyword evidence="6" id="KW-1003">Cell membrane</keyword>
<dbReference type="PIRSF" id="PIRSF000006">
    <property type="entry name" value="Cbb3-Cox_fixP"/>
    <property type="match status" value="1"/>
</dbReference>
<dbReference type="InterPro" id="IPR036909">
    <property type="entry name" value="Cyt_c-like_dom_sf"/>
</dbReference>
<dbReference type="GO" id="GO:0016491">
    <property type="term" value="F:oxidoreductase activity"/>
    <property type="evidence" value="ECO:0007669"/>
    <property type="project" value="UniProtKB-KW"/>
</dbReference>
<evidence type="ECO:0000256" key="17">
    <source>
        <dbReference type="ARBA" id="ARBA00023004"/>
    </source>
</evidence>
<keyword evidence="10" id="KW-0812">Transmembrane</keyword>
<dbReference type="InterPro" id="IPR038414">
    <property type="entry name" value="CcoP_N_sf"/>
</dbReference>
<evidence type="ECO:0000256" key="8">
    <source>
        <dbReference type="ARBA" id="ARBA00022617"/>
    </source>
</evidence>
<reference evidence="22" key="1">
    <citation type="submission" date="2018-06" db="EMBL/GenBank/DDBJ databases">
        <authorList>
            <person name="Zhirakovskaya E."/>
        </authorList>
    </citation>
    <scope>NUCLEOTIDE SEQUENCE</scope>
</reference>
<feature type="domain" description="Cytochrome c" evidence="21">
    <location>
        <begin position="181"/>
        <end position="279"/>
    </location>
</feature>
<dbReference type="Gene3D" id="1.10.760.10">
    <property type="entry name" value="Cytochrome c-like domain"/>
    <property type="match status" value="2"/>
</dbReference>
<dbReference type="GO" id="GO:0020037">
    <property type="term" value="F:heme binding"/>
    <property type="evidence" value="ECO:0007669"/>
    <property type="project" value="InterPro"/>
</dbReference>
<dbReference type="InterPro" id="IPR009056">
    <property type="entry name" value="Cyt_c-like_dom"/>
</dbReference>
<dbReference type="InterPro" id="IPR050597">
    <property type="entry name" value="Cytochrome_c_Oxidase_Subunit"/>
</dbReference>
<dbReference type="Pfam" id="PF13442">
    <property type="entry name" value="Cytochrome_CBB3"/>
    <property type="match status" value="2"/>
</dbReference>
<keyword evidence="9" id="KW-0679">Respiratory chain</keyword>
<dbReference type="PANTHER" id="PTHR33751">
    <property type="entry name" value="CBB3-TYPE CYTOCHROME C OXIDASE SUBUNIT FIXP"/>
    <property type="match status" value="1"/>
</dbReference>
<dbReference type="Pfam" id="PF14715">
    <property type="entry name" value="FixP_N"/>
    <property type="match status" value="1"/>
</dbReference>
<evidence type="ECO:0000256" key="18">
    <source>
        <dbReference type="ARBA" id="ARBA00023065"/>
    </source>
</evidence>
<evidence type="ECO:0000256" key="15">
    <source>
        <dbReference type="ARBA" id="ARBA00022989"/>
    </source>
</evidence>
<evidence type="ECO:0000256" key="2">
    <source>
        <dbReference type="ARBA" id="ARBA00004533"/>
    </source>
</evidence>
<keyword evidence="15" id="KW-1133">Transmembrane helix</keyword>
<dbReference type="NCBIfam" id="TIGR00782">
    <property type="entry name" value="ccoP"/>
    <property type="match status" value="1"/>
</dbReference>
<keyword evidence="13" id="KW-0375">Hydrogen ion transport</keyword>
<organism evidence="22">
    <name type="scientific">hydrothermal vent metagenome</name>
    <dbReference type="NCBI Taxonomy" id="652676"/>
    <lineage>
        <taxon>unclassified sequences</taxon>
        <taxon>metagenomes</taxon>
        <taxon>ecological metagenomes</taxon>
    </lineage>
</organism>
<dbReference type="SUPFAM" id="SSF46626">
    <property type="entry name" value="Cytochrome c"/>
    <property type="match status" value="2"/>
</dbReference>
<gene>
    <name evidence="22" type="ORF">MNBD_GAMMA08-382</name>
</gene>
<evidence type="ECO:0000259" key="21">
    <source>
        <dbReference type="PROSITE" id="PS51007"/>
    </source>
</evidence>
<dbReference type="AlphaFoldDB" id="A0A3B0X8C0"/>
<evidence type="ECO:0000256" key="7">
    <source>
        <dbReference type="ARBA" id="ARBA00022519"/>
    </source>
</evidence>
<comment type="similarity">
    <text evidence="4">Belongs to the CcoP / FixP family.</text>
</comment>
<keyword evidence="17" id="KW-0408">Iron</keyword>
<keyword evidence="16 22" id="KW-0560">Oxidoreductase</keyword>
<keyword evidence="19" id="KW-0472">Membrane</keyword>
<comment type="subcellular location">
    <subcellularLocation>
        <location evidence="2">Cell inner membrane</location>
    </subcellularLocation>
</comment>
<name>A0A3B0X8C0_9ZZZZ</name>
<evidence type="ECO:0000256" key="14">
    <source>
        <dbReference type="ARBA" id="ARBA00022982"/>
    </source>
</evidence>
<evidence type="ECO:0000256" key="12">
    <source>
        <dbReference type="ARBA" id="ARBA00022737"/>
    </source>
</evidence>
<evidence type="ECO:0000313" key="22">
    <source>
        <dbReference type="EMBL" id="VAW64555.1"/>
    </source>
</evidence>
<dbReference type="GO" id="GO:0006119">
    <property type="term" value="P:oxidative phosphorylation"/>
    <property type="evidence" value="ECO:0007669"/>
    <property type="project" value="UniProtKB-UniPathway"/>
</dbReference>
<keyword evidence="11" id="KW-0479">Metal-binding</keyword>
<dbReference type="InterPro" id="IPR004678">
    <property type="entry name" value="Cyt_c_oxidase_cbb3_su3"/>
</dbReference>
<dbReference type="PANTHER" id="PTHR33751:SF1">
    <property type="entry name" value="CBB3-TYPE CYTOCHROME C OXIDASE SUBUNIT FIXP"/>
    <property type="match status" value="1"/>
</dbReference>